<keyword evidence="2" id="KW-1185">Reference proteome</keyword>
<dbReference type="NCBIfam" id="TIGR02532">
    <property type="entry name" value="IV_pilin_GFxxxE"/>
    <property type="match status" value="1"/>
</dbReference>
<protein>
    <submittedName>
        <fullName evidence="1">Prepilin-type N-terminal cleavage/methylation domain-containing protein</fullName>
    </submittedName>
</protein>
<dbReference type="AlphaFoldDB" id="A0A7X0B083"/>
<dbReference type="SUPFAM" id="SSF54523">
    <property type="entry name" value="Pili subunits"/>
    <property type="match status" value="1"/>
</dbReference>
<dbReference type="InterPro" id="IPR012902">
    <property type="entry name" value="N_methyl_site"/>
</dbReference>
<organism evidence="1 2">
    <name type="scientific">Nitrospirillum iridis</name>
    <dbReference type="NCBI Taxonomy" id="765888"/>
    <lineage>
        <taxon>Bacteria</taxon>
        <taxon>Pseudomonadati</taxon>
        <taxon>Pseudomonadota</taxon>
        <taxon>Alphaproteobacteria</taxon>
        <taxon>Rhodospirillales</taxon>
        <taxon>Azospirillaceae</taxon>
        <taxon>Nitrospirillum</taxon>
    </lineage>
</organism>
<gene>
    <name evidence="1" type="ORF">FHS74_003953</name>
</gene>
<sequence length="120" mass="12573">MKGARGFTLLEMLIALTIFGLGTALLLQSTWSGVWAAQQGWAETSALRLAQSVAAAGGALPSQGGTSALASDPAIDSLPYRIRRDRLVEAGGVAYRVEVRTKADQTLATVITRSVSESQP</sequence>
<accession>A0A7X0B083</accession>
<comment type="caution">
    <text evidence="1">The sequence shown here is derived from an EMBL/GenBank/DDBJ whole genome shotgun (WGS) entry which is preliminary data.</text>
</comment>
<dbReference type="Proteomes" id="UP000539175">
    <property type="component" value="Unassembled WGS sequence"/>
</dbReference>
<dbReference type="PROSITE" id="PS00409">
    <property type="entry name" value="PROKAR_NTER_METHYL"/>
    <property type="match status" value="1"/>
</dbReference>
<proteinExistence type="predicted"/>
<dbReference type="Pfam" id="PF07963">
    <property type="entry name" value="N_methyl"/>
    <property type="match status" value="1"/>
</dbReference>
<dbReference type="RefSeq" id="WP_184803781.1">
    <property type="nucleotide sequence ID" value="NZ_JACIIZ010000011.1"/>
</dbReference>
<dbReference type="InterPro" id="IPR045584">
    <property type="entry name" value="Pilin-like"/>
</dbReference>
<evidence type="ECO:0000313" key="1">
    <source>
        <dbReference type="EMBL" id="MBB6253384.1"/>
    </source>
</evidence>
<evidence type="ECO:0000313" key="2">
    <source>
        <dbReference type="Proteomes" id="UP000539175"/>
    </source>
</evidence>
<name>A0A7X0B083_9PROT</name>
<reference evidence="1 2" key="1">
    <citation type="submission" date="2020-08" db="EMBL/GenBank/DDBJ databases">
        <title>Genomic Encyclopedia of Type Strains, Phase IV (KMG-IV): sequencing the most valuable type-strain genomes for metagenomic binning, comparative biology and taxonomic classification.</title>
        <authorList>
            <person name="Goeker M."/>
        </authorList>
    </citation>
    <scope>NUCLEOTIDE SEQUENCE [LARGE SCALE GENOMIC DNA]</scope>
    <source>
        <strain evidence="1 2">DSM 22198</strain>
    </source>
</reference>
<dbReference type="EMBL" id="JACIIZ010000011">
    <property type="protein sequence ID" value="MBB6253384.1"/>
    <property type="molecule type" value="Genomic_DNA"/>
</dbReference>